<dbReference type="NCBIfam" id="TIGR00012">
    <property type="entry name" value="L29"/>
    <property type="match status" value="1"/>
</dbReference>
<dbReference type="SUPFAM" id="SSF46561">
    <property type="entry name" value="Ribosomal protein L29 (L29p)"/>
    <property type="match status" value="1"/>
</dbReference>
<dbReference type="InterPro" id="IPR001854">
    <property type="entry name" value="Ribosomal_uL29"/>
</dbReference>
<dbReference type="GO" id="GO:0005840">
    <property type="term" value="C:ribosome"/>
    <property type="evidence" value="ECO:0007669"/>
    <property type="project" value="UniProtKB-KW"/>
</dbReference>
<dbReference type="InterPro" id="IPR036049">
    <property type="entry name" value="Ribosomal_uL29_sf"/>
</dbReference>
<dbReference type="EMBL" id="CP097762">
    <property type="protein sequence ID" value="URJ25276.1"/>
    <property type="molecule type" value="Genomic_DNA"/>
</dbReference>
<organism evidence="6 7">
    <name type="scientific">Candidatus Blochmannia ocreatus</name>
    <name type="common">nom. nud.</name>
    <dbReference type="NCBI Taxonomy" id="251538"/>
    <lineage>
        <taxon>Bacteria</taxon>
        <taxon>Pseudomonadati</taxon>
        <taxon>Pseudomonadota</taxon>
        <taxon>Gammaproteobacteria</taxon>
        <taxon>Enterobacterales</taxon>
        <taxon>Enterobacteriaceae</taxon>
        <taxon>ant endosymbionts</taxon>
        <taxon>Candidatus Blochmanniella</taxon>
    </lineage>
</organism>
<dbReference type="Gene3D" id="6.10.140.1970">
    <property type="match status" value="1"/>
</dbReference>
<evidence type="ECO:0000256" key="3">
    <source>
        <dbReference type="ARBA" id="ARBA00023274"/>
    </source>
</evidence>
<evidence type="ECO:0000313" key="6">
    <source>
        <dbReference type="EMBL" id="URJ25276.1"/>
    </source>
</evidence>
<dbReference type="RefSeq" id="WP_250223407.1">
    <property type="nucleotide sequence ID" value="NZ_CP097762.1"/>
</dbReference>
<dbReference type="Pfam" id="PF00831">
    <property type="entry name" value="Ribosomal_L29"/>
    <property type="match status" value="1"/>
</dbReference>
<evidence type="ECO:0000313" key="7">
    <source>
        <dbReference type="Proteomes" id="UP001056834"/>
    </source>
</evidence>
<comment type="similarity">
    <text evidence="1 5">Belongs to the universal ribosomal protein uL29 family.</text>
</comment>
<name>A0ABY4SWV4_9ENTR</name>
<dbReference type="HAMAP" id="MF_00374">
    <property type="entry name" value="Ribosomal_uL29"/>
    <property type="match status" value="1"/>
</dbReference>
<evidence type="ECO:0000256" key="5">
    <source>
        <dbReference type="HAMAP-Rule" id="MF_00374"/>
    </source>
</evidence>
<gene>
    <name evidence="5 6" type="primary">rpmC</name>
    <name evidence="6" type="ORF">M9405_00915</name>
</gene>
<keyword evidence="2 5" id="KW-0689">Ribosomal protein</keyword>
<sequence>MKNKNKLKKIYNEATNNVSSQLELINMLREYFNLRLQLKSNQLKQPHLLKKVRRNIASLKHYLSKNNNI</sequence>
<proteinExistence type="inferred from homology"/>
<accession>A0ABY4SWV4</accession>
<evidence type="ECO:0000256" key="2">
    <source>
        <dbReference type="ARBA" id="ARBA00022980"/>
    </source>
</evidence>
<dbReference type="Proteomes" id="UP001056834">
    <property type="component" value="Chromosome"/>
</dbReference>
<reference evidence="6" key="1">
    <citation type="submission" date="2022-05" db="EMBL/GenBank/DDBJ databases">
        <title>Impact of host demography and evolutionary history on endosymbiont molecular evolution: a test in carpenter ants (Genus Camponotus) and their Blochmannia endosymbionts.</title>
        <authorList>
            <person name="Manthey J.D."/>
            <person name="Giron J.C."/>
            <person name="Hruska J.P."/>
        </authorList>
    </citation>
    <scope>NUCLEOTIDE SEQUENCE</scope>
    <source>
        <strain evidence="6">C-006</strain>
    </source>
</reference>
<evidence type="ECO:0000256" key="1">
    <source>
        <dbReference type="ARBA" id="ARBA00009254"/>
    </source>
</evidence>
<protein>
    <recommendedName>
        <fullName evidence="4 5">Large ribosomal subunit protein uL29</fullName>
    </recommendedName>
</protein>
<keyword evidence="7" id="KW-1185">Reference proteome</keyword>
<keyword evidence="3 5" id="KW-0687">Ribonucleoprotein</keyword>
<evidence type="ECO:0000256" key="4">
    <source>
        <dbReference type="ARBA" id="ARBA00035204"/>
    </source>
</evidence>